<dbReference type="SUPFAM" id="SSF51445">
    <property type="entry name" value="(Trans)glycosidases"/>
    <property type="match status" value="1"/>
</dbReference>
<evidence type="ECO:0000259" key="1">
    <source>
        <dbReference type="PROSITE" id="PS51781"/>
    </source>
</evidence>
<proteinExistence type="predicted"/>
<dbReference type="Proteomes" id="UP000316429">
    <property type="component" value="Unassembled WGS sequence"/>
</dbReference>
<accession>A0A504V2S4</accession>
<dbReference type="InterPro" id="IPR017853">
    <property type="entry name" value="GH"/>
</dbReference>
<dbReference type="InterPro" id="IPR013423">
    <property type="entry name" value="CHP02594"/>
</dbReference>
<evidence type="ECO:0000313" key="3">
    <source>
        <dbReference type="Proteomes" id="UP000316429"/>
    </source>
</evidence>
<dbReference type="PROSITE" id="PS51781">
    <property type="entry name" value="SH3B"/>
    <property type="match status" value="1"/>
</dbReference>
<dbReference type="Gene3D" id="2.30.30.40">
    <property type="entry name" value="SH3 Domains"/>
    <property type="match status" value="1"/>
</dbReference>
<keyword evidence="3" id="KW-1185">Reference proteome</keyword>
<comment type="caution">
    <text evidence="2">The sequence shown here is derived from an EMBL/GenBank/DDBJ whole genome shotgun (WGS) entry which is preliminary data.</text>
</comment>
<dbReference type="NCBIfam" id="TIGR02594">
    <property type="entry name" value="TIGR02594 family protein"/>
    <property type="match status" value="1"/>
</dbReference>
<gene>
    <name evidence="2" type="ORF">FJQ55_13425</name>
</gene>
<organism evidence="2 3">
    <name type="scientific">Rhizobium glycinendophyticum</name>
    <dbReference type="NCBI Taxonomy" id="2589807"/>
    <lineage>
        <taxon>Bacteria</taxon>
        <taxon>Pseudomonadati</taxon>
        <taxon>Pseudomonadota</taxon>
        <taxon>Alphaproteobacteria</taxon>
        <taxon>Hyphomicrobiales</taxon>
        <taxon>Rhizobiaceae</taxon>
        <taxon>Rhizobium/Agrobacterium group</taxon>
        <taxon>Rhizobium</taxon>
    </lineage>
</organism>
<reference evidence="2 3" key="1">
    <citation type="submission" date="2019-06" db="EMBL/GenBank/DDBJ databases">
        <title>Rhizobium sp. CL12 isolated from roots of soybean.</title>
        <authorList>
            <person name="Wang C."/>
        </authorList>
    </citation>
    <scope>NUCLEOTIDE SEQUENCE [LARGE SCALE GENOMIC DNA]</scope>
    <source>
        <strain evidence="2 3">CL12</strain>
    </source>
</reference>
<dbReference type="InterPro" id="IPR007921">
    <property type="entry name" value="CHAP_dom"/>
</dbReference>
<sequence length="445" mass="48974">MTRVIIDTPYSVKTRAKALAIGGTRCVIRYYNRKNSQIFPDKCLTRGEAEAISDAGMTMAVVFQQNHRQLSDFLNDNAEGDAKRAVECAAAVGQPKESAIYVSVDHDFYRADELAVIEKYFEHVAKAFRAAGYKIGVYGSGTVGARLKRAGSVDYVWLARALGWSGSRDALRAGAYDLYQDAVDLKIDGLDCDSNVTRPGQPDFGQFTLSEVQPERRLQLVDADAGRTLYEVASRSSLNLRGGPSLDYPVIRSLTPGTQVYGLQRSGDWLKVDLEGDGKADGYVWLNYMRSIAGHTANLPVQGQQAIDIAYRELELQVRELPGPASNPRISLYYRGMDGSGADYDDSEISWCSYFANFCFAELGQRGSGKSNARSWATWGRPVVGPPQRGNVVVLWRESISSWKGHVGFFVGYDGDNWLLIGGNQGDAVSIKAFDPARVLAVRRL</sequence>
<dbReference type="Pfam" id="PF08924">
    <property type="entry name" value="Rv2525c_GlyHyd-like"/>
    <property type="match status" value="1"/>
</dbReference>
<dbReference type="OrthoDB" id="5395100at2"/>
<feature type="domain" description="SH3b" evidence="1">
    <location>
        <begin position="227"/>
        <end position="293"/>
    </location>
</feature>
<name>A0A504V2S4_9HYPH</name>
<evidence type="ECO:0000313" key="2">
    <source>
        <dbReference type="EMBL" id="TPP11752.1"/>
    </source>
</evidence>
<dbReference type="AlphaFoldDB" id="A0A504V2S4"/>
<dbReference type="EMBL" id="VFYP01000001">
    <property type="protein sequence ID" value="TPP11752.1"/>
    <property type="molecule type" value="Genomic_DNA"/>
</dbReference>
<dbReference type="RefSeq" id="WP_140828576.1">
    <property type="nucleotide sequence ID" value="NZ_VFYP01000001.1"/>
</dbReference>
<dbReference type="InterPro" id="IPR003646">
    <property type="entry name" value="SH3-like_bac-type"/>
</dbReference>
<dbReference type="Pfam" id="PF05257">
    <property type="entry name" value="CHAP"/>
    <property type="match status" value="1"/>
</dbReference>
<protein>
    <submittedName>
        <fullName evidence="2">TIGR02594 family protein</fullName>
    </submittedName>
</protein>
<dbReference type="Pfam" id="PF08239">
    <property type="entry name" value="SH3_3"/>
    <property type="match status" value="1"/>
</dbReference>
<dbReference type="Gene3D" id="3.20.20.80">
    <property type="entry name" value="Glycosidases"/>
    <property type="match status" value="1"/>
</dbReference>
<dbReference type="InterPro" id="IPR015020">
    <property type="entry name" value="Rv2525c-like_Glyco_Hydro-like"/>
</dbReference>